<dbReference type="EC" id="3.5.1.4" evidence="3"/>
<dbReference type="PANTHER" id="PTHR11895:SF7">
    <property type="entry name" value="GLUTAMYL-TRNA(GLN) AMIDOTRANSFERASE SUBUNIT A, MITOCHONDRIAL"/>
    <property type="match status" value="1"/>
</dbReference>
<name>A0A839UQ69_9GAMM</name>
<evidence type="ECO:0000259" key="2">
    <source>
        <dbReference type="Pfam" id="PF01425"/>
    </source>
</evidence>
<proteinExistence type="inferred from homology"/>
<feature type="domain" description="Amidase" evidence="2">
    <location>
        <begin position="28"/>
        <end position="393"/>
    </location>
</feature>
<evidence type="ECO:0000313" key="3">
    <source>
        <dbReference type="EMBL" id="MBB3167688.1"/>
    </source>
</evidence>
<protein>
    <submittedName>
        <fullName evidence="3">Amidase</fullName>
        <ecNumber evidence="3">3.5.1.4</ecNumber>
    </submittedName>
</protein>
<dbReference type="Gene3D" id="3.90.1300.10">
    <property type="entry name" value="Amidase signature (AS) domain"/>
    <property type="match status" value="1"/>
</dbReference>
<dbReference type="InterPro" id="IPR000120">
    <property type="entry name" value="Amidase"/>
</dbReference>
<keyword evidence="4" id="KW-1185">Reference proteome</keyword>
<comment type="caution">
    <text evidence="3">The sequence shown here is derived from an EMBL/GenBank/DDBJ whole genome shotgun (WGS) entry which is preliminary data.</text>
</comment>
<dbReference type="InterPro" id="IPR023631">
    <property type="entry name" value="Amidase_dom"/>
</dbReference>
<reference evidence="3 4" key="1">
    <citation type="submission" date="2020-08" db="EMBL/GenBank/DDBJ databases">
        <title>Genomic Encyclopedia of Type Strains, Phase III (KMG-III): the genomes of soil and plant-associated and newly described type strains.</title>
        <authorList>
            <person name="Whitman W."/>
        </authorList>
    </citation>
    <scope>NUCLEOTIDE SEQUENCE [LARGE SCALE GENOMIC DNA]</scope>
    <source>
        <strain evidence="3 4">CECT 8571</strain>
    </source>
</reference>
<comment type="similarity">
    <text evidence="1">Belongs to the amidase family.</text>
</comment>
<dbReference type="RefSeq" id="WP_183908620.1">
    <property type="nucleotide sequence ID" value="NZ_JACHXZ010000001.1"/>
</dbReference>
<evidence type="ECO:0000313" key="4">
    <source>
        <dbReference type="Proteomes" id="UP000559987"/>
    </source>
</evidence>
<dbReference type="SUPFAM" id="SSF75304">
    <property type="entry name" value="Amidase signature (AS) enzymes"/>
    <property type="match status" value="1"/>
</dbReference>
<gene>
    <name evidence="3" type="ORF">FHS30_000864</name>
</gene>
<dbReference type="Proteomes" id="UP000559987">
    <property type="component" value="Unassembled WGS sequence"/>
</dbReference>
<dbReference type="InterPro" id="IPR020556">
    <property type="entry name" value="Amidase_CS"/>
</dbReference>
<dbReference type="Pfam" id="PF01425">
    <property type="entry name" value="Amidase"/>
    <property type="match status" value="1"/>
</dbReference>
<sequence>MKFSEYCQYDGLGLAELVRKGEVTPTQLLHTAAQRLEAVNPQLNAVIHTFLTAAEARARKPLPAGPFAGVPFILKDLLDDLAGEPTSLGSAQVRWFPEQNAEIVNRYLKAGLVPFAKSNLPEFGLMITTESKAFGPAHNPWKLGYSTGGSSGGSAAAVAARVVPMASANDGGGSIRFPAACCGVFGLKPSRGRNPTGPLDAEGWDGAIAGHPITLSVRDSAAMLDSLAGPELGAGFAVPAPAPAQSFLTTLDAPLKPLRIGYSDRPMVPAQVSPEAKAALANTVKLLKDLGHHVEEAHPEIDAEQMWQDFMIVISGHTAAKVNQIKAIWGAKVAGSLEPGTLSAAMLGRSFTSADVAQAKEGWHQVRHAMARYLSRYDLLLTPTLIGEPAAHGVIPPSAFESFQMRLGHRLPMGKLLMKSGLLFSLSERVLSRMAFTLMGNVTGLPAMSVPLHWTPNGLPLGSQFVGRMLDERRMLQLARQLEVAQPWFERRPLL</sequence>
<dbReference type="PROSITE" id="PS00571">
    <property type="entry name" value="AMIDASES"/>
    <property type="match status" value="1"/>
</dbReference>
<keyword evidence="3" id="KW-0378">Hydrolase</keyword>
<organism evidence="3 4">
    <name type="scientific">Simiduia aestuariiviva</name>
    <dbReference type="NCBI Taxonomy" id="1510459"/>
    <lineage>
        <taxon>Bacteria</taxon>
        <taxon>Pseudomonadati</taxon>
        <taxon>Pseudomonadota</taxon>
        <taxon>Gammaproteobacteria</taxon>
        <taxon>Cellvibrionales</taxon>
        <taxon>Cellvibrionaceae</taxon>
        <taxon>Simiduia</taxon>
    </lineage>
</organism>
<evidence type="ECO:0000256" key="1">
    <source>
        <dbReference type="ARBA" id="ARBA00009199"/>
    </source>
</evidence>
<dbReference type="GO" id="GO:0004040">
    <property type="term" value="F:amidase activity"/>
    <property type="evidence" value="ECO:0007669"/>
    <property type="project" value="UniProtKB-EC"/>
</dbReference>
<dbReference type="PANTHER" id="PTHR11895">
    <property type="entry name" value="TRANSAMIDASE"/>
    <property type="match status" value="1"/>
</dbReference>
<dbReference type="EMBL" id="JACHXZ010000001">
    <property type="protein sequence ID" value="MBB3167688.1"/>
    <property type="molecule type" value="Genomic_DNA"/>
</dbReference>
<dbReference type="AlphaFoldDB" id="A0A839UQ69"/>
<dbReference type="InterPro" id="IPR036928">
    <property type="entry name" value="AS_sf"/>
</dbReference>
<accession>A0A839UQ69</accession>